<feature type="compositionally biased region" description="Basic and acidic residues" evidence="3">
    <location>
        <begin position="315"/>
        <end position="340"/>
    </location>
</feature>
<dbReference type="PANTHER" id="PTHR13245:SF14">
    <property type="entry name" value="RRP15-LIKE PROTEIN"/>
    <property type="match status" value="1"/>
</dbReference>
<evidence type="ECO:0000313" key="4">
    <source>
        <dbReference type="EMBL" id="KAG0718678.1"/>
    </source>
</evidence>
<accession>A0A8J4Y1P0</accession>
<dbReference type="GO" id="GO:0000460">
    <property type="term" value="P:maturation of 5.8S rRNA"/>
    <property type="evidence" value="ECO:0007669"/>
    <property type="project" value="TreeGrafter"/>
</dbReference>
<reference evidence="4" key="1">
    <citation type="submission" date="2020-07" db="EMBL/GenBank/DDBJ databases">
        <title>The High-quality genome of the commercially important snow crab, Chionoecetes opilio.</title>
        <authorList>
            <person name="Jeong J.-H."/>
            <person name="Ryu S."/>
        </authorList>
    </citation>
    <scope>NUCLEOTIDE SEQUENCE</scope>
    <source>
        <strain evidence="4">MADBK_172401_WGS</strain>
        <tissue evidence="4">Digestive gland</tissue>
    </source>
</reference>
<evidence type="ECO:0000256" key="3">
    <source>
        <dbReference type="SAM" id="MobiDB-lite"/>
    </source>
</evidence>
<dbReference type="GO" id="GO:0030687">
    <property type="term" value="C:preribosome, large subunit precursor"/>
    <property type="evidence" value="ECO:0007669"/>
    <property type="project" value="TreeGrafter"/>
</dbReference>
<organism evidence="4 5">
    <name type="scientific">Chionoecetes opilio</name>
    <name type="common">Atlantic snow crab</name>
    <name type="synonym">Cancer opilio</name>
    <dbReference type="NCBI Taxonomy" id="41210"/>
    <lineage>
        <taxon>Eukaryota</taxon>
        <taxon>Metazoa</taxon>
        <taxon>Ecdysozoa</taxon>
        <taxon>Arthropoda</taxon>
        <taxon>Crustacea</taxon>
        <taxon>Multicrustacea</taxon>
        <taxon>Malacostraca</taxon>
        <taxon>Eumalacostraca</taxon>
        <taxon>Eucarida</taxon>
        <taxon>Decapoda</taxon>
        <taxon>Pleocyemata</taxon>
        <taxon>Brachyura</taxon>
        <taxon>Eubrachyura</taxon>
        <taxon>Majoidea</taxon>
        <taxon>Majidae</taxon>
        <taxon>Chionoecetes</taxon>
    </lineage>
</organism>
<evidence type="ECO:0000313" key="5">
    <source>
        <dbReference type="Proteomes" id="UP000770661"/>
    </source>
</evidence>
<evidence type="ECO:0000256" key="2">
    <source>
        <dbReference type="ARBA" id="ARBA00017475"/>
    </source>
</evidence>
<comment type="similarity">
    <text evidence="1">Belongs to the RRP15 family.</text>
</comment>
<dbReference type="AlphaFoldDB" id="A0A8J4Y1P0"/>
<name>A0A8J4Y1P0_CHIOP</name>
<feature type="compositionally biased region" description="Acidic residues" evidence="3">
    <location>
        <begin position="70"/>
        <end position="87"/>
    </location>
</feature>
<keyword evidence="5" id="KW-1185">Reference proteome</keyword>
<feature type="region of interest" description="Disordered" evidence="3">
    <location>
        <begin position="315"/>
        <end position="343"/>
    </location>
</feature>
<protein>
    <recommendedName>
        <fullName evidence="2">RRP15-like protein</fullName>
    </recommendedName>
</protein>
<feature type="compositionally biased region" description="Acidic residues" evidence="3">
    <location>
        <begin position="113"/>
        <end position="144"/>
    </location>
</feature>
<proteinExistence type="inferred from homology"/>
<evidence type="ECO:0000256" key="1">
    <source>
        <dbReference type="ARBA" id="ARBA00007462"/>
    </source>
</evidence>
<feature type="compositionally biased region" description="Basic and acidic residues" evidence="3">
    <location>
        <begin position="37"/>
        <end position="51"/>
    </location>
</feature>
<dbReference type="Proteomes" id="UP000770661">
    <property type="component" value="Unassembled WGS sequence"/>
</dbReference>
<dbReference type="EMBL" id="JACEEZ010015691">
    <property type="protein sequence ID" value="KAG0718678.1"/>
    <property type="molecule type" value="Genomic_DNA"/>
</dbReference>
<sequence>MAISSVSVLKRPKVVEESQASDSDDSPSESESESESEQDHESGDVEIKEEVEHDLDESNLEGDSLTAYSNDEDFTEIKEEDEEESEAESSGNETVEMENGKKKRTKKVKVTEAEPDSEDSDDDDDDFGEGESEDDNLADDESENEEKSEQAGKSTGAGLANMMARILGAKKDVILSKAKMDKAVKNSMKVRMEDTFEIVDGSGQIKTEPMKDEIKEEEEEKKPPISLHHRELHRKIWEEKFRKRPSITEDREKERKLRVLATQGVVQLFSAIEKHRTMMQVKLSQCFSIMGREKLLESTGKEAFLDILKQQGKRLKEEETDAEKVKQEDGHRKEEGKDDPVDIQLPVKKKAKWSVFSDNFYKEPTLQGWDQQSDDGDD</sequence>
<dbReference type="InterPro" id="IPR012459">
    <property type="entry name" value="Rrp15"/>
</dbReference>
<dbReference type="PANTHER" id="PTHR13245">
    <property type="entry name" value="RRP15-LIKE PROTEIN"/>
    <property type="match status" value="1"/>
</dbReference>
<gene>
    <name evidence="4" type="primary">RRP15</name>
    <name evidence="4" type="ORF">GWK47_051987</name>
</gene>
<dbReference type="OrthoDB" id="20949at2759"/>
<dbReference type="GO" id="GO:0000470">
    <property type="term" value="P:maturation of LSU-rRNA"/>
    <property type="evidence" value="ECO:0007669"/>
    <property type="project" value="TreeGrafter"/>
</dbReference>
<comment type="caution">
    <text evidence="4">The sequence shown here is derived from an EMBL/GenBank/DDBJ whole genome shotgun (WGS) entry which is preliminary data.</text>
</comment>
<feature type="region of interest" description="Disordered" evidence="3">
    <location>
        <begin position="1"/>
        <end position="157"/>
    </location>
</feature>
<feature type="compositionally biased region" description="Acidic residues" evidence="3">
    <location>
        <begin position="22"/>
        <end position="36"/>
    </location>
</feature>
<dbReference type="Pfam" id="PF07890">
    <property type="entry name" value="Rrp15p"/>
    <property type="match status" value="1"/>
</dbReference>